<evidence type="ECO:0000259" key="16">
    <source>
        <dbReference type="PROSITE" id="PS50878"/>
    </source>
</evidence>
<dbReference type="InterPro" id="IPR043502">
    <property type="entry name" value="DNA/RNA_pol_sf"/>
</dbReference>
<dbReference type="InterPro" id="IPR002156">
    <property type="entry name" value="RNaseH_domain"/>
</dbReference>
<dbReference type="Gene3D" id="3.30.420.10">
    <property type="entry name" value="Ribonuclease H-like superfamily/Ribonuclease H"/>
    <property type="match status" value="1"/>
</dbReference>
<dbReference type="SUPFAM" id="SSF53098">
    <property type="entry name" value="Ribonuclease H-like"/>
    <property type="match status" value="1"/>
</dbReference>
<sequence length="982" mass="109717">MYHPEEPIVNFEVGPHHEEFEFLVDIGADRSSVNKLPVGVTIGGITCEVMGAEGKPFTAPIIEKIEIRGNSKLVIADFIYLPNLDNNLLGRDLQVQLGVGVIPEGGRMRVKIMKLTAEDLNKIHPEVWAEGGKTGLLNITPIKVEMQPGIPPIRVKQYPISSEGKRGLATIIEQLLKENILEPCMSPHNTPILAVKKAEGKYRLVQDLREINKVTITRHPVVPNPYTLLSQIPCEHAWFTIIDLKDAFWACPLAEESRDWFAFEWEHPETRRRQQLRWTRLPQGFTESPNLFGQALEGLLEQFRPSGQVQILQYVDDLLISGENEIEFLSGEPLQELEHDCLELMNYQTKVREDLESTPLPYGRRLFTDGSSRVLEGKRVSGYAIVEGLTEESIKIVEKGKLPPSWSAQLCEIYAVKRGLDLLEGDKGTIYTDSRYAYGIVHTFGKIWEERGYLNSKGKDLAHKEMIKSVLTSLLKPIEIAVVHVKGHQKENTFEGRGNQIADQEAKRAALNPKEPVKTLTLSTAPEGEEKQGEPKYDKTELKLIEELNMQRGEHGEWITSDDHISYQLAQTRAVVYQIRLAVDYLLADEGGICGKFNSSECCLEIDDKSEGDNPRSDRGCVRILNNATGKAQHGLKEQYRVGSLLGRGGFGSVFAATRLSDGAPVAIKRVPRNRVRHWDQLPDGTSAPLEIVLLHKVSTGFPGVAQLLEWLELPSDIIMVLERPERCQDLWHFIRARGFLSEEVARELFRQVLEAVQHCTSCGVLHRDIKPGNILVDLATGQAKLIDFGCGTYLQDTAYTHFAGTPSYSPPEWTHFGWYYGKPATIWSLGILLHQMVCGEHPFRRGQTISWDHQLSLPERLSQGYSSAIEDGREPQAPFDAGPWEGEGAPGGAVPGGAAAAGDSEDDIKDDKLFLDLASTKLKLMDFDSATFFKARLHREFADESTHRGMLPDLGIAQPGQEPKVPPLLGLMQLIYEGVPS</sequence>
<keyword evidence="8 12" id="KW-0067">ATP-binding</keyword>
<dbReference type="InterPro" id="IPR036397">
    <property type="entry name" value="RNaseH_sf"/>
</dbReference>
<evidence type="ECO:0000313" key="18">
    <source>
        <dbReference type="EMBL" id="RMC03963.1"/>
    </source>
</evidence>
<name>A0A3M0JSE1_HIRRU</name>
<evidence type="ECO:0000256" key="11">
    <source>
        <dbReference type="ARBA" id="ARBA00048679"/>
    </source>
</evidence>
<reference evidence="18 19" key="1">
    <citation type="submission" date="2018-07" db="EMBL/GenBank/DDBJ databases">
        <title>A high quality draft genome assembly of the barn swallow (H. rustica rustica).</title>
        <authorList>
            <person name="Formenti G."/>
            <person name="Chiara M."/>
            <person name="Poveda L."/>
            <person name="Francoijs K.-J."/>
            <person name="Bonisoli-Alquati A."/>
            <person name="Canova L."/>
            <person name="Gianfranceschi L."/>
            <person name="Horner D.S."/>
            <person name="Saino N."/>
        </authorList>
    </citation>
    <scope>NUCLEOTIDE SEQUENCE [LARGE SCALE GENOMIC DNA]</scope>
    <source>
        <strain evidence="18">Chelidonia</strain>
        <tissue evidence="18">Blood</tissue>
    </source>
</reference>
<evidence type="ECO:0000256" key="8">
    <source>
        <dbReference type="ARBA" id="ARBA00022840"/>
    </source>
</evidence>
<feature type="domain" description="RNase H type-1" evidence="17">
    <location>
        <begin position="360"/>
        <end position="511"/>
    </location>
</feature>
<dbReference type="Pfam" id="PF00075">
    <property type="entry name" value="RNase_H"/>
    <property type="match status" value="1"/>
</dbReference>
<dbReference type="CDD" id="cd09273">
    <property type="entry name" value="RNase_HI_RT_Bel"/>
    <property type="match status" value="1"/>
</dbReference>
<organism evidence="18 19">
    <name type="scientific">Hirundo rustica rustica</name>
    <dbReference type="NCBI Taxonomy" id="333673"/>
    <lineage>
        <taxon>Eukaryota</taxon>
        <taxon>Metazoa</taxon>
        <taxon>Chordata</taxon>
        <taxon>Craniata</taxon>
        <taxon>Vertebrata</taxon>
        <taxon>Euteleostomi</taxon>
        <taxon>Archelosauria</taxon>
        <taxon>Archosauria</taxon>
        <taxon>Dinosauria</taxon>
        <taxon>Saurischia</taxon>
        <taxon>Theropoda</taxon>
        <taxon>Coelurosauria</taxon>
        <taxon>Aves</taxon>
        <taxon>Neognathae</taxon>
        <taxon>Neoaves</taxon>
        <taxon>Telluraves</taxon>
        <taxon>Australaves</taxon>
        <taxon>Passeriformes</taxon>
        <taxon>Sylvioidea</taxon>
        <taxon>Hirundinidae</taxon>
        <taxon>Hirundo</taxon>
    </lineage>
</organism>
<dbReference type="Proteomes" id="UP000269221">
    <property type="component" value="Unassembled WGS sequence"/>
</dbReference>
<dbReference type="GO" id="GO:0005524">
    <property type="term" value="F:ATP binding"/>
    <property type="evidence" value="ECO:0007669"/>
    <property type="project" value="UniProtKB-UniRule"/>
</dbReference>
<dbReference type="Gene3D" id="3.30.70.270">
    <property type="match status" value="1"/>
</dbReference>
<accession>A0A3M0JSE1</accession>
<evidence type="ECO:0000256" key="9">
    <source>
        <dbReference type="ARBA" id="ARBA00023172"/>
    </source>
</evidence>
<dbReference type="SUPFAM" id="SSF56672">
    <property type="entry name" value="DNA/RNA polymerases"/>
    <property type="match status" value="1"/>
</dbReference>
<dbReference type="InterPro" id="IPR011009">
    <property type="entry name" value="Kinase-like_dom_sf"/>
</dbReference>
<dbReference type="PROSITE" id="PS50011">
    <property type="entry name" value="PROTEIN_KINASE_DOM"/>
    <property type="match status" value="1"/>
</dbReference>
<evidence type="ECO:0000256" key="10">
    <source>
        <dbReference type="ARBA" id="ARBA00047899"/>
    </source>
</evidence>
<dbReference type="SUPFAM" id="SSF50630">
    <property type="entry name" value="Acid proteases"/>
    <property type="match status" value="1"/>
</dbReference>
<dbReference type="InterPro" id="IPR008271">
    <property type="entry name" value="Ser/Thr_kinase_AS"/>
</dbReference>
<protein>
    <submittedName>
        <fullName evidence="18">Uncharacterized protein</fullName>
    </submittedName>
</protein>
<dbReference type="GO" id="GO:0006508">
    <property type="term" value="P:proteolysis"/>
    <property type="evidence" value="ECO:0007669"/>
    <property type="project" value="InterPro"/>
</dbReference>
<comment type="catalytic activity">
    <reaction evidence="11">
        <text>L-seryl-[protein] + ATP = O-phospho-L-seryl-[protein] + ADP + H(+)</text>
        <dbReference type="Rhea" id="RHEA:17989"/>
        <dbReference type="Rhea" id="RHEA-COMP:9863"/>
        <dbReference type="Rhea" id="RHEA-COMP:11604"/>
        <dbReference type="ChEBI" id="CHEBI:15378"/>
        <dbReference type="ChEBI" id="CHEBI:29999"/>
        <dbReference type="ChEBI" id="CHEBI:30616"/>
        <dbReference type="ChEBI" id="CHEBI:83421"/>
        <dbReference type="ChEBI" id="CHEBI:456216"/>
        <dbReference type="EC" id="2.7.11.1"/>
    </reaction>
</comment>
<comment type="caution">
    <text evidence="18">The sequence shown here is derived from an EMBL/GenBank/DDBJ whole genome shotgun (WGS) entry which is preliminary data.</text>
</comment>
<dbReference type="Gene3D" id="2.40.70.10">
    <property type="entry name" value="Acid Proteases"/>
    <property type="match status" value="1"/>
</dbReference>
<dbReference type="GO" id="GO:0043066">
    <property type="term" value="P:negative regulation of apoptotic process"/>
    <property type="evidence" value="ECO:0007669"/>
    <property type="project" value="TreeGrafter"/>
</dbReference>
<evidence type="ECO:0000256" key="6">
    <source>
        <dbReference type="ARBA" id="ARBA00022777"/>
    </source>
</evidence>
<feature type="domain" description="Peptidase A2" evidence="15">
    <location>
        <begin position="20"/>
        <end position="93"/>
    </location>
</feature>
<keyword evidence="3" id="KW-0723">Serine/threonine-protein kinase</keyword>
<evidence type="ECO:0000256" key="1">
    <source>
        <dbReference type="ARBA" id="ARBA00005505"/>
    </source>
</evidence>
<evidence type="ECO:0000259" key="17">
    <source>
        <dbReference type="PROSITE" id="PS50879"/>
    </source>
</evidence>
<dbReference type="OrthoDB" id="9906216at2759"/>
<dbReference type="PROSITE" id="PS00107">
    <property type="entry name" value="PROTEIN_KINASE_ATP"/>
    <property type="match status" value="1"/>
</dbReference>
<dbReference type="STRING" id="333673.A0A3M0JSE1"/>
<dbReference type="GO" id="GO:0004190">
    <property type="term" value="F:aspartic-type endopeptidase activity"/>
    <property type="evidence" value="ECO:0007669"/>
    <property type="project" value="InterPro"/>
</dbReference>
<evidence type="ECO:0000256" key="7">
    <source>
        <dbReference type="ARBA" id="ARBA00022801"/>
    </source>
</evidence>
<dbReference type="PROSITE" id="PS50175">
    <property type="entry name" value="ASP_PROT_RETROV"/>
    <property type="match status" value="1"/>
</dbReference>
<dbReference type="Gene3D" id="1.10.510.10">
    <property type="entry name" value="Transferase(Phosphotransferase) domain 1"/>
    <property type="match status" value="1"/>
</dbReference>
<feature type="domain" description="Protein kinase" evidence="14">
    <location>
        <begin position="640"/>
        <end position="976"/>
    </location>
</feature>
<dbReference type="PROSITE" id="PS50879">
    <property type="entry name" value="RNASE_H_1"/>
    <property type="match status" value="1"/>
</dbReference>
<dbReference type="EMBL" id="QRBI01000127">
    <property type="protein sequence ID" value="RMC03963.1"/>
    <property type="molecule type" value="Genomic_DNA"/>
</dbReference>
<keyword evidence="7" id="KW-0378">Hydrolase</keyword>
<dbReference type="InterPro" id="IPR017441">
    <property type="entry name" value="Protein_kinase_ATP_BS"/>
</dbReference>
<dbReference type="InterPro" id="IPR012337">
    <property type="entry name" value="RNaseH-like_sf"/>
</dbReference>
<dbReference type="SUPFAM" id="SSF56112">
    <property type="entry name" value="Protein kinase-like (PK-like)"/>
    <property type="match status" value="1"/>
</dbReference>
<keyword evidence="4" id="KW-0808">Transferase</keyword>
<evidence type="ECO:0000256" key="3">
    <source>
        <dbReference type="ARBA" id="ARBA00022527"/>
    </source>
</evidence>
<keyword evidence="5 12" id="KW-0547">Nucleotide-binding</keyword>
<comment type="similarity">
    <text evidence="1">Belongs to the protein kinase superfamily. CAMK Ser/Thr protein kinase family. PIM subfamily.</text>
</comment>
<dbReference type="InterPro" id="IPR001995">
    <property type="entry name" value="Peptidase_A2_cat"/>
</dbReference>
<dbReference type="Gene3D" id="1.10.287.210">
    <property type="match status" value="1"/>
</dbReference>
<feature type="binding site" evidence="12">
    <location>
        <position position="669"/>
    </location>
    <ligand>
        <name>ATP</name>
        <dbReference type="ChEBI" id="CHEBI:30616"/>
    </ligand>
</feature>
<comment type="similarity">
    <text evidence="2">Belongs to the beta type-B retroviral polymerase family. HERV class-II K(HML-2) pol subfamily.</text>
</comment>
<keyword evidence="6" id="KW-0418">Kinase</keyword>
<dbReference type="InterPro" id="IPR000477">
    <property type="entry name" value="RT_dom"/>
</dbReference>
<evidence type="ECO:0000259" key="15">
    <source>
        <dbReference type="PROSITE" id="PS50175"/>
    </source>
</evidence>
<dbReference type="AlphaFoldDB" id="A0A3M0JSE1"/>
<dbReference type="InterPro" id="IPR043128">
    <property type="entry name" value="Rev_trsase/Diguanyl_cyclase"/>
</dbReference>
<dbReference type="PROSITE" id="PS00108">
    <property type="entry name" value="PROTEIN_KINASE_ST"/>
    <property type="match status" value="1"/>
</dbReference>
<feature type="domain" description="Reverse transcriptase" evidence="16">
    <location>
        <begin position="176"/>
        <end position="367"/>
    </location>
</feature>
<dbReference type="PROSITE" id="PS50878">
    <property type="entry name" value="RT_POL"/>
    <property type="match status" value="1"/>
</dbReference>
<keyword evidence="19" id="KW-1185">Reference proteome</keyword>
<feature type="region of interest" description="Disordered" evidence="13">
    <location>
        <begin position="871"/>
        <end position="906"/>
    </location>
</feature>
<dbReference type="PANTHER" id="PTHR22984">
    <property type="entry name" value="SERINE/THREONINE-PROTEIN KINASE PIM"/>
    <property type="match status" value="1"/>
</dbReference>
<dbReference type="Pfam" id="PF00069">
    <property type="entry name" value="Pkinase"/>
    <property type="match status" value="1"/>
</dbReference>
<dbReference type="InterPro" id="IPR000719">
    <property type="entry name" value="Prot_kinase_dom"/>
</dbReference>
<dbReference type="Pfam" id="PF00078">
    <property type="entry name" value="RVT_1"/>
    <property type="match status" value="1"/>
</dbReference>
<evidence type="ECO:0000256" key="5">
    <source>
        <dbReference type="ARBA" id="ARBA00022741"/>
    </source>
</evidence>
<comment type="catalytic activity">
    <reaction evidence="10">
        <text>L-threonyl-[protein] + ATP = O-phospho-L-threonyl-[protein] + ADP + H(+)</text>
        <dbReference type="Rhea" id="RHEA:46608"/>
        <dbReference type="Rhea" id="RHEA-COMP:11060"/>
        <dbReference type="Rhea" id="RHEA-COMP:11605"/>
        <dbReference type="ChEBI" id="CHEBI:15378"/>
        <dbReference type="ChEBI" id="CHEBI:30013"/>
        <dbReference type="ChEBI" id="CHEBI:30616"/>
        <dbReference type="ChEBI" id="CHEBI:61977"/>
        <dbReference type="ChEBI" id="CHEBI:456216"/>
        <dbReference type="EC" id="2.7.11.1"/>
    </reaction>
</comment>
<dbReference type="GO" id="GO:0004674">
    <property type="term" value="F:protein serine/threonine kinase activity"/>
    <property type="evidence" value="ECO:0007669"/>
    <property type="project" value="UniProtKB-KW"/>
</dbReference>
<dbReference type="InterPro" id="IPR021109">
    <property type="entry name" value="Peptidase_aspartic_dom_sf"/>
</dbReference>
<dbReference type="SMART" id="SM00220">
    <property type="entry name" value="S_TKc"/>
    <property type="match status" value="1"/>
</dbReference>
<dbReference type="GO" id="GO:0006310">
    <property type="term" value="P:DNA recombination"/>
    <property type="evidence" value="ECO:0007669"/>
    <property type="project" value="UniProtKB-KW"/>
</dbReference>
<evidence type="ECO:0000256" key="2">
    <source>
        <dbReference type="ARBA" id="ARBA00010879"/>
    </source>
</evidence>
<dbReference type="Gene3D" id="3.10.10.10">
    <property type="entry name" value="HIV Type 1 Reverse Transcriptase, subunit A, domain 1"/>
    <property type="match status" value="1"/>
</dbReference>
<dbReference type="GO" id="GO:0005737">
    <property type="term" value="C:cytoplasm"/>
    <property type="evidence" value="ECO:0007669"/>
    <property type="project" value="TreeGrafter"/>
</dbReference>
<dbReference type="PANTHER" id="PTHR22984:SF11">
    <property type="entry name" value="AURORA KINASE-RELATED"/>
    <property type="match status" value="1"/>
</dbReference>
<evidence type="ECO:0000256" key="12">
    <source>
        <dbReference type="PROSITE-ProRule" id="PRU10141"/>
    </source>
</evidence>
<keyword evidence="9" id="KW-0233">DNA recombination</keyword>
<dbReference type="SUPFAM" id="SSF58069">
    <property type="entry name" value="Virus ectodomain"/>
    <property type="match status" value="1"/>
</dbReference>
<gene>
    <name evidence="18" type="ORF">DUI87_19300</name>
</gene>
<evidence type="ECO:0000256" key="4">
    <source>
        <dbReference type="ARBA" id="ARBA00022679"/>
    </source>
</evidence>
<evidence type="ECO:0000313" key="19">
    <source>
        <dbReference type="Proteomes" id="UP000269221"/>
    </source>
</evidence>
<feature type="region of interest" description="Disordered" evidence="13">
    <location>
        <begin position="512"/>
        <end position="536"/>
    </location>
</feature>
<evidence type="ECO:0000256" key="13">
    <source>
        <dbReference type="SAM" id="MobiDB-lite"/>
    </source>
</evidence>
<dbReference type="GO" id="GO:0003676">
    <property type="term" value="F:nucleic acid binding"/>
    <property type="evidence" value="ECO:0007669"/>
    <property type="project" value="InterPro"/>
</dbReference>
<proteinExistence type="inferred from homology"/>
<dbReference type="GO" id="GO:0004523">
    <property type="term" value="F:RNA-DNA hybrid ribonuclease activity"/>
    <property type="evidence" value="ECO:0007669"/>
    <property type="project" value="InterPro"/>
</dbReference>
<dbReference type="GO" id="GO:0007346">
    <property type="term" value="P:regulation of mitotic cell cycle"/>
    <property type="evidence" value="ECO:0007669"/>
    <property type="project" value="TreeGrafter"/>
</dbReference>
<dbReference type="InterPro" id="IPR051138">
    <property type="entry name" value="PIM_Ser/Thr_kinase"/>
</dbReference>
<evidence type="ECO:0000259" key="14">
    <source>
        <dbReference type="PROSITE" id="PS50011"/>
    </source>
</evidence>
<dbReference type="Gene3D" id="3.30.200.20">
    <property type="entry name" value="Phosphorylase Kinase, domain 1"/>
    <property type="match status" value="1"/>
</dbReference>